<name>A0A5K1JSF7_9APHY</name>
<dbReference type="PANTHER" id="PTHR21529:SF4">
    <property type="entry name" value="TPR AND ANKYRIN REPEAT-CONTAINING PROTEIN 1"/>
    <property type="match status" value="1"/>
</dbReference>
<dbReference type="InterPro" id="IPR039904">
    <property type="entry name" value="TRANK1"/>
</dbReference>
<sequence>MSTQSKLKDPHAKGRELGQTIVCLFDKTSMRDEAAVDIAISNLDYLFADTSLDINEVVAAINTVPHLLEFILSGNSPSLFVSATNETDTPPDLGIQKHSVPLAFSVLQAISLLNLSDSPTEKSVDVSGTRWAAKNKEKQVQKRKRSIHTGRAPAIEIKSIMEYGARVPTSKSEAAELAETVIAEQMAVLRCFFDAFRKEETIDFFKSVYLPPHSPAVPVPVQRTGSVSSPISPIVPFSSVSQGAFPLVQPMKAALYFDNAEGFGPWRIQMSGRADRDLRQWRNKDAQMFDIIIDKVKDLSNGNFTKDNHKKLTGGDVDIPIYEAKMTKNTRLVTLKTASNDKVDLIFVKEKHVADTGSTHGIVVRIFGVYTHSEIDQRFWDTMSRQLNGRGAEYKKRCIFRNKESHQRGQSIVLPGEFPVRSDSEQEVGTSSPTLSTGLSKEDMESLHSLLTLEKFVTFSQAFLNSSWFSILADQDVSHVFGVSRHREKEIIEHDSSCYVIGRSGTGKTTTMVFKILGIERTYDTGSFKGALAKPRQLFVTQSQVLAKKVEEYYAKLYQSHATAHLSPAELTEMASKKRTRRERMVDEDEEILYTSTLPRSGLLSGVRLSTLLTRD</sequence>
<feature type="region of interest" description="Disordered" evidence="1">
    <location>
        <begin position="421"/>
        <end position="440"/>
    </location>
</feature>
<dbReference type="GO" id="GO:0016787">
    <property type="term" value="F:hydrolase activity"/>
    <property type="evidence" value="ECO:0007669"/>
    <property type="project" value="UniProtKB-KW"/>
</dbReference>
<evidence type="ECO:0000313" key="2">
    <source>
        <dbReference type="EMBL" id="VWO94788.1"/>
    </source>
</evidence>
<dbReference type="PANTHER" id="PTHR21529">
    <property type="entry name" value="MAMMARY TURMOR VIRUS RECEPTOR HOMOLOG 1, 2 MTVR1, 2"/>
    <property type="match status" value="1"/>
</dbReference>
<dbReference type="AlphaFoldDB" id="A0A5K1JSF7"/>
<accession>A0A5K1JSF7</accession>
<protein>
    <submittedName>
        <fullName evidence="2">Macrolide export ATP-binding/permease protein MacB (EC)</fullName>
        <ecNumber evidence="2">3.6.3.-</ecNumber>
    </submittedName>
</protein>
<evidence type="ECO:0000256" key="1">
    <source>
        <dbReference type="SAM" id="MobiDB-lite"/>
    </source>
</evidence>
<keyword evidence="2" id="KW-0067">ATP-binding</keyword>
<reference evidence="2" key="1">
    <citation type="submission" date="2019-10" db="EMBL/GenBank/DDBJ databases">
        <authorList>
            <person name="Nor Muhammad N."/>
        </authorList>
    </citation>
    <scope>NUCLEOTIDE SEQUENCE</scope>
</reference>
<feature type="compositionally biased region" description="Low complexity" evidence="1">
    <location>
        <begin position="429"/>
        <end position="439"/>
    </location>
</feature>
<dbReference type="SUPFAM" id="SSF52540">
    <property type="entry name" value="P-loop containing nucleoside triphosphate hydrolases"/>
    <property type="match status" value="1"/>
</dbReference>
<dbReference type="EMBL" id="LR724226">
    <property type="protein sequence ID" value="VWO94788.1"/>
    <property type="molecule type" value="Genomic_DNA"/>
</dbReference>
<proteinExistence type="predicted"/>
<dbReference type="InterPro" id="IPR027417">
    <property type="entry name" value="P-loop_NTPase"/>
</dbReference>
<dbReference type="EC" id="3.6.3.-" evidence="2"/>
<gene>
    <name evidence="2" type="primary">Q8ZQE4</name>
</gene>
<keyword evidence="2" id="KW-0547">Nucleotide-binding</keyword>
<keyword evidence="2" id="KW-0378">Hydrolase</keyword>
<organism evidence="2">
    <name type="scientific">Ganoderma boninense</name>
    <dbReference type="NCBI Taxonomy" id="34458"/>
    <lineage>
        <taxon>Eukaryota</taxon>
        <taxon>Fungi</taxon>
        <taxon>Dikarya</taxon>
        <taxon>Basidiomycota</taxon>
        <taxon>Agaricomycotina</taxon>
        <taxon>Agaricomycetes</taxon>
        <taxon>Polyporales</taxon>
        <taxon>Polyporaceae</taxon>
        <taxon>Ganoderma</taxon>
    </lineage>
</organism>
<dbReference type="GO" id="GO:0005524">
    <property type="term" value="F:ATP binding"/>
    <property type="evidence" value="ECO:0007669"/>
    <property type="project" value="UniProtKB-KW"/>
</dbReference>